<feature type="region of interest" description="Disordered" evidence="1">
    <location>
        <begin position="31"/>
        <end position="51"/>
    </location>
</feature>
<gene>
    <name evidence="2" type="ORF">EPD83_000890</name>
</gene>
<protein>
    <submittedName>
        <fullName evidence="2">Uncharacterized protein</fullName>
    </submittedName>
</protein>
<evidence type="ECO:0000256" key="1">
    <source>
        <dbReference type="SAM" id="MobiDB-lite"/>
    </source>
</evidence>
<reference evidence="2" key="1">
    <citation type="submission" date="2020-03" db="EMBL/GenBank/DDBJ databases">
        <title>Phycicoccus flavus sp. nov., a novel endophytic actinobacterium isolated from branch of Kandelia candel.</title>
        <authorList>
            <person name="Tuo L."/>
        </authorList>
    </citation>
    <scope>NUCLEOTIDE SEQUENCE</scope>
    <source>
        <strain evidence="2">CMS6Z-2</strain>
    </source>
</reference>
<proteinExistence type="predicted"/>
<sequence length="51" mass="5430">MKTLLARLRARLAAVDTGNDFVDSCCHRVGGRMRAGSPAQHPGDPIDPPTT</sequence>
<organism evidence="2 3">
    <name type="scientific">Phycicoccus flavus</name>
    <dbReference type="NCBI Taxonomy" id="2502783"/>
    <lineage>
        <taxon>Bacteria</taxon>
        <taxon>Bacillati</taxon>
        <taxon>Actinomycetota</taxon>
        <taxon>Actinomycetes</taxon>
        <taxon>Micrococcales</taxon>
        <taxon>Intrasporangiaceae</taxon>
        <taxon>Phycicoccus</taxon>
    </lineage>
</organism>
<evidence type="ECO:0000313" key="3">
    <source>
        <dbReference type="Proteomes" id="UP000287866"/>
    </source>
</evidence>
<accession>A0A8T6QY13</accession>
<dbReference type="AlphaFoldDB" id="A0A8T6QY13"/>
<comment type="caution">
    <text evidence="2">The sequence shown here is derived from an EMBL/GenBank/DDBJ whole genome shotgun (WGS) entry which is preliminary data.</text>
</comment>
<evidence type="ECO:0000313" key="2">
    <source>
        <dbReference type="EMBL" id="NHA66608.1"/>
    </source>
</evidence>
<dbReference type="EMBL" id="SAYU02000001">
    <property type="protein sequence ID" value="NHA66608.1"/>
    <property type="molecule type" value="Genomic_DNA"/>
</dbReference>
<keyword evidence="3" id="KW-1185">Reference proteome</keyword>
<name>A0A8T6QY13_9MICO</name>
<dbReference type="RefSeq" id="WP_164896030.1">
    <property type="nucleotide sequence ID" value="NZ_SAYU02000001.1"/>
</dbReference>
<dbReference type="Proteomes" id="UP000287866">
    <property type="component" value="Unassembled WGS sequence"/>
</dbReference>